<comment type="similarity">
    <text evidence="12">Belongs to the SecD/SecF family. SecF subfamily.</text>
</comment>
<evidence type="ECO:0000256" key="8">
    <source>
        <dbReference type="ARBA" id="ARBA00023136"/>
    </source>
</evidence>
<dbReference type="EMBL" id="FWWT01000022">
    <property type="protein sequence ID" value="SMB95697.1"/>
    <property type="molecule type" value="Genomic_DNA"/>
</dbReference>
<keyword evidence="7 12" id="KW-0811">Translocation</keyword>
<dbReference type="InterPro" id="IPR005665">
    <property type="entry name" value="SecF_bac"/>
</dbReference>
<evidence type="ECO:0000259" key="13">
    <source>
        <dbReference type="Pfam" id="PF02355"/>
    </source>
</evidence>
<dbReference type="GO" id="GO:0006605">
    <property type="term" value="P:protein targeting"/>
    <property type="evidence" value="ECO:0007669"/>
    <property type="project" value="UniProtKB-UniRule"/>
</dbReference>
<feature type="transmembrane region" description="Helical" evidence="12">
    <location>
        <begin position="12"/>
        <end position="34"/>
    </location>
</feature>
<dbReference type="InterPro" id="IPR022645">
    <property type="entry name" value="SecD/SecF_bac"/>
</dbReference>
<dbReference type="Pfam" id="PF02355">
    <property type="entry name" value="SecD_SecF_C"/>
    <property type="match status" value="1"/>
</dbReference>
<evidence type="ECO:0000313" key="15">
    <source>
        <dbReference type="Proteomes" id="UP000192731"/>
    </source>
</evidence>
<evidence type="ECO:0000256" key="6">
    <source>
        <dbReference type="ARBA" id="ARBA00022989"/>
    </source>
</evidence>
<proteinExistence type="inferred from homology"/>
<feature type="transmembrane region" description="Helical" evidence="12">
    <location>
        <begin position="226"/>
        <end position="244"/>
    </location>
</feature>
<keyword evidence="3 12" id="KW-1003">Cell membrane</keyword>
<keyword evidence="2 12" id="KW-0813">Transport</keyword>
<comment type="function">
    <text evidence="9 12">Part of the Sec protein translocase complex. Interacts with the SecYEG preprotein conducting channel. SecDF uses the proton motive force (PMF) to complete protein translocation after the ATP-dependent function of SecA.</text>
</comment>
<dbReference type="NCBIfam" id="TIGR00916">
    <property type="entry name" value="2A0604s01"/>
    <property type="match status" value="1"/>
</dbReference>
<dbReference type="InterPro" id="IPR048634">
    <property type="entry name" value="SecD_SecF_C"/>
</dbReference>
<dbReference type="PANTHER" id="PTHR30081">
    <property type="entry name" value="PROTEIN-EXPORT MEMBRANE PROTEIN SEC"/>
    <property type="match status" value="1"/>
</dbReference>
<dbReference type="InterPro" id="IPR055344">
    <property type="entry name" value="SecD_SecF_C_bact"/>
</dbReference>
<comment type="subunit">
    <text evidence="12">Forms a complex with SecD. Part of the essential Sec protein translocation apparatus which comprises SecA, SecYEG and auxiliary proteins SecDF. Other proteins may also be involved.</text>
</comment>
<reference evidence="14 15" key="1">
    <citation type="submission" date="2017-04" db="EMBL/GenBank/DDBJ databases">
        <authorList>
            <person name="Afonso C.L."/>
            <person name="Miller P.J."/>
            <person name="Scott M.A."/>
            <person name="Spackman E."/>
            <person name="Goraichik I."/>
            <person name="Dimitrov K.M."/>
            <person name="Suarez D.L."/>
            <person name="Swayne D.E."/>
        </authorList>
    </citation>
    <scope>NUCLEOTIDE SEQUENCE [LARGE SCALE GENOMIC DNA]</scope>
    <source>
        <strain evidence="14 15">DSM 11270</strain>
    </source>
</reference>
<comment type="similarity">
    <text evidence="11">In the N-terminal section; belongs to the SecD/SecF family. SecD subfamily.</text>
</comment>
<dbReference type="SUPFAM" id="SSF82866">
    <property type="entry name" value="Multidrug efflux transporter AcrB transmembrane domain"/>
    <property type="match status" value="1"/>
</dbReference>
<keyword evidence="4 12" id="KW-0812">Transmembrane</keyword>
<dbReference type="FunFam" id="1.20.1640.10:FF:000024">
    <property type="entry name" value="Multifunctional fusion protein"/>
    <property type="match status" value="1"/>
</dbReference>
<keyword evidence="5 12" id="KW-0653">Protein transport</keyword>
<dbReference type="PANTHER" id="PTHR30081:SF8">
    <property type="entry name" value="PROTEIN TRANSLOCASE SUBUNIT SECF"/>
    <property type="match status" value="1"/>
</dbReference>
<evidence type="ECO:0000256" key="12">
    <source>
        <dbReference type="HAMAP-Rule" id="MF_01464"/>
    </source>
</evidence>
<evidence type="ECO:0000256" key="4">
    <source>
        <dbReference type="ARBA" id="ARBA00022692"/>
    </source>
</evidence>
<feature type="transmembrane region" description="Helical" evidence="12">
    <location>
        <begin position="250"/>
        <end position="275"/>
    </location>
</feature>
<evidence type="ECO:0000256" key="10">
    <source>
        <dbReference type="ARBA" id="ARBA00060856"/>
    </source>
</evidence>
<dbReference type="HAMAP" id="MF_01464_B">
    <property type="entry name" value="SecF_B"/>
    <property type="match status" value="1"/>
</dbReference>
<dbReference type="GO" id="GO:0043952">
    <property type="term" value="P:protein transport by the Sec complex"/>
    <property type="evidence" value="ECO:0007669"/>
    <property type="project" value="UniProtKB-UniRule"/>
</dbReference>
<feature type="transmembrane region" description="Helical" evidence="12">
    <location>
        <begin position="175"/>
        <end position="196"/>
    </location>
</feature>
<evidence type="ECO:0000256" key="7">
    <source>
        <dbReference type="ARBA" id="ARBA00023010"/>
    </source>
</evidence>
<dbReference type="PRINTS" id="PR01755">
    <property type="entry name" value="SECFTRNLCASE"/>
</dbReference>
<evidence type="ECO:0000256" key="2">
    <source>
        <dbReference type="ARBA" id="ARBA00022448"/>
    </source>
</evidence>
<comment type="subcellular location">
    <subcellularLocation>
        <location evidence="1 12">Cell membrane</location>
        <topology evidence="1 12">Multi-pass membrane protein</topology>
    </subcellularLocation>
</comment>
<dbReference type="InterPro" id="IPR022813">
    <property type="entry name" value="SecD/SecF_arch_bac"/>
</dbReference>
<keyword evidence="8 12" id="KW-0472">Membrane</keyword>
<organism evidence="14 15">
    <name type="scientific">Desulfonispora thiosulfatigenes DSM 11270</name>
    <dbReference type="NCBI Taxonomy" id="656914"/>
    <lineage>
        <taxon>Bacteria</taxon>
        <taxon>Bacillati</taxon>
        <taxon>Bacillota</taxon>
        <taxon>Clostridia</taxon>
        <taxon>Eubacteriales</taxon>
        <taxon>Peptococcaceae</taxon>
        <taxon>Desulfonispora</taxon>
    </lineage>
</organism>
<accession>A0A1W1VQS4</accession>
<dbReference type="Proteomes" id="UP000192731">
    <property type="component" value="Unassembled WGS sequence"/>
</dbReference>
<keyword evidence="6 12" id="KW-1133">Transmembrane helix</keyword>
<evidence type="ECO:0000256" key="1">
    <source>
        <dbReference type="ARBA" id="ARBA00004651"/>
    </source>
</evidence>
<feature type="domain" description="Protein export membrane protein SecD/SecF C-terminal" evidence="13">
    <location>
        <begin position="95"/>
        <end position="277"/>
    </location>
</feature>
<dbReference type="Pfam" id="PF07549">
    <property type="entry name" value="Sec_GG"/>
    <property type="match status" value="1"/>
</dbReference>
<dbReference type="GO" id="GO:0065002">
    <property type="term" value="P:intracellular protein transmembrane transport"/>
    <property type="evidence" value="ECO:0007669"/>
    <property type="project" value="UniProtKB-UniRule"/>
</dbReference>
<sequence length="282" mass="31223">MDFIGKRKIPFTVSAIIIIVSLLSLFINGLNFGIDFIGGNTLSVQFGEQTSTKNIRESLKAFDLDDAQIQGSDNNIFVIKTKESLEESKLAEIKTKLQDDIGKMEVLSSEKVGPVIGKELRKNGILSLVIAIILMVIYITIRFEFKFALAAIIALIHDVLFTVGIFSLFKIEVDITFIAAILTIIGYSINDTIVIFDRIRENLRIVKKESLEKITNDSIIQTLSRSINTVLTTLFTLVALFVLGGATTKIFALTLIIGISIGAYSSIFIASPCWFEFKGLKK</sequence>
<protein>
    <recommendedName>
        <fullName evidence="12">Protein-export membrane protein SecF</fullName>
    </recommendedName>
</protein>
<name>A0A1W1VQS4_DESTI</name>
<evidence type="ECO:0000256" key="5">
    <source>
        <dbReference type="ARBA" id="ARBA00022927"/>
    </source>
</evidence>
<dbReference type="AlphaFoldDB" id="A0A1W1VQS4"/>
<evidence type="ECO:0000256" key="11">
    <source>
        <dbReference type="ARBA" id="ARBA00061053"/>
    </source>
</evidence>
<gene>
    <name evidence="12" type="primary">secF</name>
    <name evidence="14" type="ORF">SAMN00017405_0463</name>
</gene>
<dbReference type="GO" id="GO:0015450">
    <property type="term" value="F:protein-transporting ATPase activity"/>
    <property type="evidence" value="ECO:0007669"/>
    <property type="project" value="InterPro"/>
</dbReference>
<evidence type="ECO:0000256" key="9">
    <source>
        <dbReference type="ARBA" id="ARBA00059018"/>
    </source>
</evidence>
<comment type="similarity">
    <text evidence="10">In the C-terminal section; belongs to the SecD/SecF family. SecF subfamily.</text>
</comment>
<dbReference type="GO" id="GO:0005886">
    <property type="term" value="C:plasma membrane"/>
    <property type="evidence" value="ECO:0007669"/>
    <property type="project" value="UniProtKB-SubCell"/>
</dbReference>
<dbReference type="STRING" id="656914.SAMN00017405_0463"/>
<feature type="transmembrane region" description="Helical" evidence="12">
    <location>
        <begin position="148"/>
        <end position="169"/>
    </location>
</feature>
<evidence type="ECO:0000256" key="3">
    <source>
        <dbReference type="ARBA" id="ARBA00022475"/>
    </source>
</evidence>
<keyword evidence="15" id="KW-1185">Reference proteome</keyword>
<dbReference type="Gene3D" id="1.20.1640.10">
    <property type="entry name" value="Multidrug efflux transporter AcrB transmembrane domain"/>
    <property type="match status" value="1"/>
</dbReference>
<evidence type="ECO:0000313" key="14">
    <source>
        <dbReference type="EMBL" id="SMB95697.1"/>
    </source>
</evidence>
<dbReference type="RefSeq" id="WP_084054250.1">
    <property type="nucleotide sequence ID" value="NZ_FWWT01000022.1"/>
</dbReference>
<dbReference type="NCBIfam" id="TIGR00966">
    <property type="entry name" value="transloc_SecF"/>
    <property type="match status" value="1"/>
</dbReference>
<feature type="transmembrane region" description="Helical" evidence="12">
    <location>
        <begin position="124"/>
        <end position="141"/>
    </location>
</feature>
<dbReference type="OrthoDB" id="9805019at2"/>
<dbReference type="InterPro" id="IPR022646">
    <property type="entry name" value="SecD/SecF_CS"/>
</dbReference>